<dbReference type="eggNOG" id="COG1503">
    <property type="taxonomic scope" value="Bacteria"/>
</dbReference>
<dbReference type="Gene3D" id="3.30.420.60">
    <property type="entry name" value="eRF1 domain 2"/>
    <property type="match status" value="1"/>
</dbReference>
<dbReference type="Proteomes" id="UP000006265">
    <property type="component" value="Unassembled WGS sequence"/>
</dbReference>
<dbReference type="EMBL" id="AMRA01000055">
    <property type="protein sequence ID" value="EKF23740.1"/>
    <property type="molecule type" value="Genomic_DNA"/>
</dbReference>
<protein>
    <submittedName>
        <fullName evidence="2">Uncharacterized protein</fullName>
    </submittedName>
</protein>
<comment type="caution">
    <text evidence="2">The sequence shown here is derived from an EMBL/GenBank/DDBJ whole genome shotgun (WGS) entry which is preliminary data.</text>
</comment>
<dbReference type="PATRIC" id="fig|1122247.3.peg.2183"/>
<evidence type="ECO:0000313" key="2">
    <source>
        <dbReference type="EMBL" id="EKF23740.1"/>
    </source>
</evidence>
<organism evidence="2 3">
    <name type="scientific">Mycolicibacterium hassiacum (strain DSM 44199 / CIP 105218 / JCM 12690 / 3849)</name>
    <name type="common">Mycobacterium hassiacum</name>
    <dbReference type="NCBI Taxonomy" id="1122247"/>
    <lineage>
        <taxon>Bacteria</taxon>
        <taxon>Bacillati</taxon>
        <taxon>Actinomycetota</taxon>
        <taxon>Actinomycetes</taxon>
        <taxon>Mycobacteriales</taxon>
        <taxon>Mycobacteriaceae</taxon>
        <taxon>Mycolicibacterium</taxon>
    </lineage>
</organism>
<gene>
    <name evidence="2" type="ORF">C731_2268</name>
</gene>
<dbReference type="InterPro" id="IPR041202">
    <property type="entry name" value="BaeRF_family10"/>
</dbReference>
<dbReference type="AlphaFoldDB" id="K5BBC3"/>
<dbReference type="STRING" id="1122247.GCA_000379865_00276"/>
<name>K5BBC3_MYCHD</name>
<keyword evidence="3" id="KW-1185">Reference proteome</keyword>
<sequence length="389" mass="42953">MVALERLDADSIRDLSRRTDELGVLSVYVNADPRLDPNLRTTAIDLKNRYRELQRRIGEAGDGRSRKIAGELERIRPDIEHLANPKGSSGLGRIAFIALDDGWTLRLESALPVANRVVLDDAPFLHPLLELLDEGRPAGVVIASARQARVLEWRVGVLQELSTMEREYVEAPHERAGQRGGGPPGQYHSPIREQRDTREWAQAQRFLDQVGEVAARLAEERGWERILVSCGEQWTEECIERIPQPLRDKVSGDTRVLTGLDDAALAQLVTEWAHAQHAEWERRLLDEIRANAGPGRGVLGLSEVATALSVGRVSHLVYDPQVRYVGRVGANGTLYGGDEVGPDGGSPDPRFTERMIERALETRARIIPIEGAAGSGLADADGIAALLRW</sequence>
<evidence type="ECO:0000313" key="3">
    <source>
        <dbReference type="Proteomes" id="UP000006265"/>
    </source>
</evidence>
<dbReference type="InterPro" id="IPR042226">
    <property type="entry name" value="eFR1_2_sf"/>
</dbReference>
<dbReference type="Pfam" id="PF18854">
    <property type="entry name" value="baeRF_family10"/>
    <property type="match status" value="1"/>
</dbReference>
<feature type="region of interest" description="Disordered" evidence="1">
    <location>
        <begin position="170"/>
        <end position="194"/>
    </location>
</feature>
<accession>K5BBC3</accession>
<reference evidence="2 3" key="1">
    <citation type="journal article" date="2012" name="J. Bacteriol.">
        <title>Genome sequence of Mycobacterium hassiacum DSM 44199, a rare source of heat-stable mycobacterial proteins.</title>
        <authorList>
            <person name="Tiago I."/>
            <person name="Maranha A."/>
            <person name="Mendes V."/>
            <person name="Alarico S."/>
            <person name="Moynihan P.J."/>
            <person name="Clarke A.J."/>
            <person name="Macedo-Ribeiro S."/>
            <person name="Pereira P.J."/>
            <person name="Empadinhas N."/>
        </authorList>
    </citation>
    <scope>NUCLEOTIDE SEQUENCE [LARGE SCALE GENOMIC DNA]</scope>
    <source>
        <strain evidence="3">DSM 44199 / CIP 105218 / JCM 12690 / 3849</strain>
    </source>
</reference>
<proteinExistence type="predicted"/>
<evidence type="ECO:0000256" key="1">
    <source>
        <dbReference type="SAM" id="MobiDB-lite"/>
    </source>
</evidence>
<dbReference type="OrthoDB" id="4638263at2"/>